<dbReference type="InterPro" id="IPR010272">
    <property type="entry name" value="T6SS_TssF"/>
</dbReference>
<sequence length="560" mass="63644">MDTTDQLYQDFLSEMDMLERFRQRYRQTHPSAPLEREDPDVRRLMESMAFFSVQTRRATLHNLRATWMRLFSSFFDFLLEPLPATALVRAVPDKKMAEAVVLPRGTELRLTPTEGVAGSFRLQRDLRVLPLELESSRLVELKNGNLRVILSFVSVLKDNSRKDSVGLLSLHVRHLDEYRSSLAVYHALRQHLESVSVYYHDGDDSEDGNAYETARGAPWKPCKHSYRHPDEVEDSAAFSHPLHRVRSFFQLPEQGLFLHVNVAPHSREWKRFSLCLDLKKEWTVGRSARPDFLVPFVAPVVNLKAEPAQLLSVDGTRSEFPLLSQSAGREFRLQSVKAVYELTPSGRSPMRPTHLPGKEASYELEEELAEDLSPRHRLVVRMPEAFTEPRKVMVDALWYQPKFASQAIPPFKVSTPSRHVEGMGWEMVGALQPHRDSPVRDNVAALTQLLAWKTRPTLTREQLLPVLASLGTPAENPFQALLPLLGELKVSTLPDGAMRGSGLRHVYELELDAFEPSFEPLMVCLLEQVKEVLDAWNAEASVELRPTVRGSGPLKLWGTP</sequence>
<reference evidence="1 2" key="1">
    <citation type="submission" date="2022-11" db="EMBL/GenBank/DDBJ databases">
        <title>Minimal conservation of predation-associated metabolite biosynthetic gene clusters underscores biosynthetic potential of Myxococcota including descriptions for ten novel species: Archangium lansinium sp. nov., Myxococcus landrumus sp. nov., Nannocystis bai.</title>
        <authorList>
            <person name="Ahearne A."/>
            <person name="Stevens C."/>
            <person name="Phillips K."/>
        </authorList>
    </citation>
    <scope>NUCLEOTIDE SEQUENCE [LARGE SCALE GENOMIC DNA]</scope>
    <source>
        <strain evidence="1 2">MIWBW</strain>
    </source>
</reference>
<protein>
    <submittedName>
        <fullName evidence="1">Type VI secretion system baseplate subunit TssF</fullName>
    </submittedName>
</protein>
<evidence type="ECO:0000313" key="2">
    <source>
        <dbReference type="Proteomes" id="UP001207654"/>
    </source>
</evidence>
<comment type="caution">
    <text evidence="1">The sequence shown here is derived from an EMBL/GenBank/DDBJ whole genome shotgun (WGS) entry which is preliminary data.</text>
</comment>
<dbReference type="Proteomes" id="UP001207654">
    <property type="component" value="Unassembled WGS sequence"/>
</dbReference>
<organism evidence="1 2">
    <name type="scientific">Archangium lansingense</name>
    <dbReference type="NCBI Taxonomy" id="2995310"/>
    <lineage>
        <taxon>Bacteria</taxon>
        <taxon>Pseudomonadati</taxon>
        <taxon>Myxococcota</taxon>
        <taxon>Myxococcia</taxon>
        <taxon>Myxococcales</taxon>
        <taxon>Cystobacterineae</taxon>
        <taxon>Archangiaceae</taxon>
        <taxon>Archangium</taxon>
    </lineage>
</organism>
<dbReference type="PANTHER" id="PTHR35370:SF1">
    <property type="entry name" value="TYPE VI SECRETION SYSTEM COMPONENT TSSF1"/>
    <property type="match status" value="1"/>
</dbReference>
<dbReference type="EMBL" id="JAPNKA010000001">
    <property type="protein sequence ID" value="MCY1075143.1"/>
    <property type="molecule type" value="Genomic_DNA"/>
</dbReference>
<name>A0ABT4A0K9_9BACT</name>
<proteinExistence type="predicted"/>
<gene>
    <name evidence="1" type="ORF">OV287_11630</name>
</gene>
<accession>A0ABT4A0K9</accession>
<evidence type="ECO:0000313" key="1">
    <source>
        <dbReference type="EMBL" id="MCY1075143.1"/>
    </source>
</evidence>
<dbReference type="Pfam" id="PF05947">
    <property type="entry name" value="T6SS_TssF"/>
    <property type="match status" value="1"/>
</dbReference>
<dbReference type="RefSeq" id="WP_267534092.1">
    <property type="nucleotide sequence ID" value="NZ_JAPNKA010000001.1"/>
</dbReference>
<keyword evidence="2" id="KW-1185">Reference proteome</keyword>
<dbReference type="PANTHER" id="PTHR35370">
    <property type="entry name" value="CYTOPLASMIC PROTEIN-RELATED-RELATED"/>
    <property type="match status" value="1"/>
</dbReference>